<dbReference type="Proteomes" id="UP000247810">
    <property type="component" value="Unassembled WGS sequence"/>
</dbReference>
<dbReference type="PANTHER" id="PTHR21310">
    <property type="entry name" value="AMINOGLYCOSIDE PHOSPHOTRANSFERASE-RELATED-RELATED"/>
    <property type="match status" value="1"/>
</dbReference>
<sequence length="508" mass="57943">MPTARRLLDKEITYSSAKDNDANTLHQISDHGQQTHFLRRLEEKRDHIKDIVTHHLGLSSPSECHVAEAENWLHGSFKVSIPVTICPDGGLHKRVLLQVPLPYRVGESVQPGNCDEKIRCEAGTYAWIQENSPDVPIPHLYGFALSTGQQFTRLEHLPTPTQWYHLLHNQALSWLGHSVPSPYVRHQQKEGSTEIVLGTGYLIVEYIEESRGEMLSKTWENGRHESRRRANVFRDLSRILLSLTRIALPKIGSFIIDDDGFLRLANRPLSIEIQQLECENIPTDIPRDCTYSNVDLYIGDMLSAHDNRFRYQPNANNDAGDCASQLSALSAMRTISRSFFQRDLRNGPFFLSFTNLNQSNIFVDAEWHITCLVDLEWVCSLPVEMIRPPHWLSNNAVDSLDATAYDTVRKVFMRALEIEERAHPTAIRGKDGIIDLQLSTTMERSWLTGTFWYTLALSSPSGLFGIFNDHIRPLFVTENTKEFHSIMPLLWRKGVGDTVDCEVSDKQE</sequence>
<dbReference type="OrthoDB" id="3645574at2759"/>
<keyword evidence="2" id="KW-1185">Reference proteome</keyword>
<dbReference type="STRING" id="1448320.A0A319DWW5"/>
<evidence type="ECO:0008006" key="3">
    <source>
        <dbReference type="Google" id="ProtNLM"/>
    </source>
</evidence>
<dbReference type="InterPro" id="IPR051678">
    <property type="entry name" value="AGP_Transferase"/>
</dbReference>
<proteinExistence type="predicted"/>
<evidence type="ECO:0000313" key="2">
    <source>
        <dbReference type="Proteomes" id="UP000247810"/>
    </source>
</evidence>
<dbReference type="VEuPathDB" id="FungiDB:BO71DRAFT_439965"/>
<protein>
    <recommendedName>
        <fullName evidence="3">Aminoglycoside phosphotransferase domain-containing protein</fullName>
    </recommendedName>
</protein>
<dbReference type="EMBL" id="KZ825846">
    <property type="protein sequence ID" value="PYH95913.1"/>
    <property type="molecule type" value="Genomic_DNA"/>
</dbReference>
<reference evidence="1 2" key="1">
    <citation type="submission" date="2018-02" db="EMBL/GenBank/DDBJ databases">
        <title>The genomes of Aspergillus section Nigri reveals drivers in fungal speciation.</title>
        <authorList>
            <consortium name="DOE Joint Genome Institute"/>
            <person name="Vesth T.C."/>
            <person name="Nybo J."/>
            <person name="Theobald S."/>
            <person name="Brandl J."/>
            <person name="Frisvad J.C."/>
            <person name="Nielsen K.F."/>
            <person name="Lyhne E.K."/>
            <person name="Kogle M.E."/>
            <person name="Kuo A."/>
            <person name="Riley R."/>
            <person name="Clum A."/>
            <person name="Nolan M."/>
            <person name="Lipzen A."/>
            <person name="Salamov A."/>
            <person name="Henrissat B."/>
            <person name="Wiebenga A."/>
            <person name="De vries R.P."/>
            <person name="Grigoriev I.V."/>
            <person name="Mortensen U.H."/>
            <person name="Andersen M.R."/>
            <person name="Baker S.E."/>
        </authorList>
    </citation>
    <scope>NUCLEOTIDE SEQUENCE [LARGE SCALE GENOMIC DNA]</scope>
    <source>
        <strain evidence="1 2">CBS 707.79</strain>
    </source>
</reference>
<dbReference type="PANTHER" id="PTHR21310:SF37">
    <property type="entry name" value="AMINOGLYCOSIDE PHOSPHOTRANSFERASE DOMAIN-CONTAINING PROTEIN"/>
    <property type="match status" value="1"/>
</dbReference>
<dbReference type="AlphaFoldDB" id="A0A319DWW5"/>
<name>A0A319DWW5_9EURO</name>
<evidence type="ECO:0000313" key="1">
    <source>
        <dbReference type="EMBL" id="PYH95913.1"/>
    </source>
</evidence>
<gene>
    <name evidence="1" type="ORF">BO71DRAFT_439965</name>
</gene>
<feature type="non-terminal residue" evidence="1">
    <location>
        <position position="1"/>
    </location>
</feature>
<organism evidence="1 2">
    <name type="scientific">Aspergillus ellipticus CBS 707.79</name>
    <dbReference type="NCBI Taxonomy" id="1448320"/>
    <lineage>
        <taxon>Eukaryota</taxon>
        <taxon>Fungi</taxon>
        <taxon>Dikarya</taxon>
        <taxon>Ascomycota</taxon>
        <taxon>Pezizomycotina</taxon>
        <taxon>Eurotiomycetes</taxon>
        <taxon>Eurotiomycetidae</taxon>
        <taxon>Eurotiales</taxon>
        <taxon>Aspergillaceae</taxon>
        <taxon>Aspergillus</taxon>
        <taxon>Aspergillus subgen. Circumdati</taxon>
    </lineage>
</organism>
<accession>A0A319DWW5</accession>